<dbReference type="SUPFAM" id="SSF101386">
    <property type="entry name" value="all-alpha NTP pyrophosphatases"/>
    <property type="match status" value="1"/>
</dbReference>
<protein>
    <submittedName>
        <fullName evidence="1">dUTP diphosphatase</fullName>
    </submittedName>
</protein>
<organism evidence="1 2">
    <name type="scientific">Anoxybacteroides rupiense</name>
    <dbReference type="NCBI Taxonomy" id="311460"/>
    <lineage>
        <taxon>Bacteria</taxon>
        <taxon>Bacillati</taxon>
        <taxon>Bacillota</taxon>
        <taxon>Bacilli</taxon>
        <taxon>Bacillales</taxon>
        <taxon>Anoxybacillaceae</taxon>
        <taxon>Anoxybacteroides</taxon>
    </lineage>
</organism>
<evidence type="ECO:0000313" key="2">
    <source>
        <dbReference type="Proteomes" id="UP001339962"/>
    </source>
</evidence>
<evidence type="ECO:0000313" key="1">
    <source>
        <dbReference type="EMBL" id="MED5050618.1"/>
    </source>
</evidence>
<dbReference type="PIRSF" id="PIRSF030140">
    <property type="entry name" value="UCP030140"/>
    <property type="match status" value="1"/>
</dbReference>
<dbReference type="InterPro" id="IPR014871">
    <property type="entry name" value="dUTPase/dCTP_pyrophosphatase"/>
</dbReference>
<dbReference type="Gene3D" id="1.10.4010.10">
    <property type="entry name" value="Type II deoxyuridine triphosphatase"/>
    <property type="match status" value="1"/>
</dbReference>
<name>A0ABD5IQZ7_9BACL</name>
<comment type="caution">
    <text evidence="1">The sequence shown here is derived from an EMBL/GenBank/DDBJ whole genome shotgun (WGS) entry which is preliminary data.</text>
</comment>
<dbReference type="Proteomes" id="UP001339962">
    <property type="component" value="Unassembled WGS sequence"/>
</dbReference>
<dbReference type="EMBL" id="JARTLI010000002">
    <property type="protein sequence ID" value="MED5050618.1"/>
    <property type="molecule type" value="Genomic_DNA"/>
</dbReference>
<dbReference type="CDD" id="cd11527">
    <property type="entry name" value="NTP-PPase_dUTPase"/>
    <property type="match status" value="1"/>
</dbReference>
<reference evidence="1 2" key="1">
    <citation type="submission" date="2023-03" db="EMBL/GenBank/DDBJ databases">
        <title>Bacillus Genome Sequencing.</title>
        <authorList>
            <person name="Dunlap C."/>
        </authorList>
    </citation>
    <scope>NUCLEOTIDE SEQUENCE [LARGE SCALE GENOMIC DNA]</scope>
    <source>
        <strain evidence="1 2">NRS-38</strain>
    </source>
</reference>
<proteinExistence type="predicted"/>
<dbReference type="InterPro" id="IPR016947">
    <property type="entry name" value="UCP030140"/>
</dbReference>
<dbReference type="AlphaFoldDB" id="A0ABD5IQZ7"/>
<dbReference type="RefSeq" id="WP_328216768.1">
    <property type="nucleotide sequence ID" value="NZ_JARTLI010000002.1"/>
</dbReference>
<sequence length="195" mass="23190">MNLQKLFELQRQLDEHIEKEHPRQPGEDRLAKKILALQVELGELCNCWRGFKFWSHGQEPTIFGYKECPCGIDYGTCDEYGCADGLLAYNPLLEEYVDCLHFILSIGIEFNQMDVDSWFVKHNISVYKSHDVIKQFNDVFKYIQDFYEWRDDESYEELFYGYFALGEMLGFSWQEIEEAYLQKNAVNHQRQESGY</sequence>
<gene>
    <name evidence="1" type="ORF">P9850_01875</name>
</gene>
<dbReference type="Pfam" id="PF08761">
    <property type="entry name" value="dUTPase_2"/>
    <property type="match status" value="2"/>
</dbReference>
<accession>A0ABD5IQZ7</accession>